<evidence type="ECO:0000256" key="1">
    <source>
        <dbReference type="ARBA" id="ARBA00004123"/>
    </source>
</evidence>
<comment type="subcellular location">
    <subcellularLocation>
        <location evidence="1">Nucleus</location>
    </subcellularLocation>
</comment>
<evidence type="ECO:0000256" key="7">
    <source>
        <dbReference type="SAM" id="MobiDB-lite"/>
    </source>
</evidence>
<evidence type="ECO:0000256" key="3">
    <source>
        <dbReference type="ARBA" id="ARBA00022722"/>
    </source>
</evidence>
<dbReference type="SMART" id="SM00479">
    <property type="entry name" value="EXOIII"/>
    <property type="match status" value="1"/>
</dbReference>
<comment type="similarity">
    <text evidence="2">Belongs to the REXO1/REXO3 family.</text>
</comment>
<feature type="region of interest" description="Disordered" evidence="7">
    <location>
        <begin position="40"/>
        <end position="77"/>
    </location>
</feature>
<sequence>MATVDSEAKRQVGLSSKKLKRMESKKRKLKAFLQICAQAPSADASDGGQNKRPTLERGAPNTAPISEGEAADALEKEEPIEEEWVRLKREKIARCEARMAFPKFYMTDMGCQAAWTWPDSHNNNVSGSAGTEEGKPFVFLQDIQSLLLVSMMGPESPILTRWCRYMRYTKTSHTVVVIVSGLSADDLGENAKNFDNLRQLFPDGGVRVDPAARYGSTTESELTQVPISVRSGLRLRHVFGSLEAAEAAGAIYKCYRAFAPIAAPGEGGEPSSSQASSDGAQPPAEAPSSSQASGDGAQPPVEAADSETAEAIAAAKKRRKAEKLIRSPDVFPRTMLLLSPVQMLMEGYPLIPCNNTDAYVYTKKKYRPVHDKSPMYGLDCEMCFTTARKNELTRVTMVDEDEKVVLDELVKPRNRIIDYLTQYSGITKEMLDPVWTRIEDVQRAISEILPADAIMVGQSLNGDLHALNMMHPYVIDSSVVFNLTGVRRIKSKLKLLTEVFLGEAIQTGTDGHCSAEDASASLRLIKYKLSQGLFYGDSALQKEHELIIEKAYHKYDEVKALTDLKEKEFKGEQNKRPTHLIGTKQVLSNYPNFVLNATVHTEVQNNGEAAKAAMSAMKTEQLVMVGLNARSVNGKLGNLHELDRLLASIYRSCRKASLFVLLCEGSKDEGTQVTQHGVCFVKVKPTDATVPVPSRRQQYGARLHW</sequence>
<dbReference type="InterPro" id="IPR012337">
    <property type="entry name" value="RNaseH-like_sf"/>
</dbReference>
<evidence type="ECO:0000256" key="6">
    <source>
        <dbReference type="ARBA" id="ARBA00023242"/>
    </source>
</evidence>
<dbReference type="CDD" id="cd06145">
    <property type="entry name" value="REX1_like"/>
    <property type="match status" value="1"/>
</dbReference>
<dbReference type="InterPro" id="IPR047021">
    <property type="entry name" value="REXO1/3/4-like"/>
</dbReference>
<feature type="compositionally biased region" description="Low complexity" evidence="7">
    <location>
        <begin position="280"/>
        <end position="293"/>
    </location>
</feature>
<proteinExistence type="inferred from homology"/>
<dbReference type="SUPFAM" id="SSF53098">
    <property type="entry name" value="Ribonuclease H-like"/>
    <property type="match status" value="1"/>
</dbReference>
<dbReference type="OrthoDB" id="3996471at2759"/>
<reference evidence="9 10" key="1">
    <citation type="journal article" date="2020" name="Cell">
        <title>Large-Scale Comparative Analyses of Tick Genomes Elucidate Their Genetic Diversity and Vector Capacities.</title>
        <authorList>
            <consortium name="Tick Genome and Microbiome Consortium (TIGMIC)"/>
            <person name="Jia N."/>
            <person name="Wang J."/>
            <person name="Shi W."/>
            <person name="Du L."/>
            <person name="Sun Y."/>
            <person name="Zhan W."/>
            <person name="Jiang J.F."/>
            <person name="Wang Q."/>
            <person name="Zhang B."/>
            <person name="Ji P."/>
            <person name="Bell-Sakyi L."/>
            <person name="Cui X.M."/>
            <person name="Yuan T.T."/>
            <person name="Jiang B.G."/>
            <person name="Yang W.F."/>
            <person name="Lam T.T."/>
            <person name="Chang Q.C."/>
            <person name="Ding S.J."/>
            <person name="Wang X.J."/>
            <person name="Zhu J.G."/>
            <person name="Ruan X.D."/>
            <person name="Zhao L."/>
            <person name="Wei J.T."/>
            <person name="Ye R.Z."/>
            <person name="Que T.C."/>
            <person name="Du C.H."/>
            <person name="Zhou Y.H."/>
            <person name="Cheng J.X."/>
            <person name="Dai P.F."/>
            <person name="Guo W.B."/>
            <person name="Han X.H."/>
            <person name="Huang E.J."/>
            <person name="Li L.F."/>
            <person name="Wei W."/>
            <person name="Gao Y.C."/>
            <person name="Liu J.Z."/>
            <person name="Shao H.Z."/>
            <person name="Wang X."/>
            <person name="Wang C.C."/>
            <person name="Yang T.C."/>
            <person name="Huo Q.B."/>
            <person name="Li W."/>
            <person name="Chen H.Y."/>
            <person name="Chen S.E."/>
            <person name="Zhou L.G."/>
            <person name="Ni X.B."/>
            <person name="Tian J.H."/>
            <person name="Sheng Y."/>
            <person name="Liu T."/>
            <person name="Pan Y.S."/>
            <person name="Xia L.Y."/>
            <person name="Li J."/>
            <person name="Zhao F."/>
            <person name="Cao W.C."/>
        </authorList>
    </citation>
    <scope>NUCLEOTIDE SEQUENCE [LARGE SCALE GENOMIC DNA]</scope>
    <source>
        <strain evidence="9">HaeL-2018</strain>
    </source>
</reference>
<dbReference type="OMA" id="WCRYLRN"/>
<dbReference type="InterPro" id="IPR036397">
    <property type="entry name" value="RNaseH_sf"/>
</dbReference>
<dbReference type="Gene3D" id="3.30.420.10">
    <property type="entry name" value="Ribonuclease H-like superfamily/Ribonuclease H"/>
    <property type="match status" value="1"/>
</dbReference>
<accession>A0A9J6H2T9</accession>
<dbReference type="InterPro" id="IPR034922">
    <property type="entry name" value="REX1-like_exo"/>
</dbReference>
<dbReference type="PANTHER" id="PTHR12801">
    <property type="entry name" value="RNA EXONUCLEASE REXO1 / RECO3 FAMILY MEMBER-RELATED"/>
    <property type="match status" value="1"/>
</dbReference>
<evidence type="ECO:0000259" key="8">
    <source>
        <dbReference type="SMART" id="SM00479"/>
    </source>
</evidence>
<dbReference type="InterPro" id="IPR013520">
    <property type="entry name" value="Ribonucl_H"/>
</dbReference>
<evidence type="ECO:0000313" key="10">
    <source>
        <dbReference type="Proteomes" id="UP000821853"/>
    </source>
</evidence>
<dbReference type="Pfam" id="PF00929">
    <property type="entry name" value="RNase_T"/>
    <property type="match status" value="1"/>
</dbReference>
<evidence type="ECO:0000313" key="9">
    <source>
        <dbReference type="EMBL" id="KAH9381296.1"/>
    </source>
</evidence>
<feature type="compositionally biased region" description="Polar residues" evidence="7">
    <location>
        <begin position="270"/>
        <end position="279"/>
    </location>
</feature>
<feature type="domain" description="Exonuclease" evidence="8">
    <location>
        <begin position="374"/>
        <end position="534"/>
    </location>
</feature>
<dbReference type="AlphaFoldDB" id="A0A9J6H2T9"/>
<evidence type="ECO:0000256" key="2">
    <source>
        <dbReference type="ARBA" id="ARBA00006357"/>
    </source>
</evidence>
<protein>
    <recommendedName>
        <fullName evidence="8">Exonuclease domain-containing protein</fullName>
    </recommendedName>
</protein>
<feature type="region of interest" description="Disordered" evidence="7">
    <location>
        <begin position="265"/>
        <end position="313"/>
    </location>
</feature>
<organism evidence="9 10">
    <name type="scientific">Haemaphysalis longicornis</name>
    <name type="common">Bush tick</name>
    <dbReference type="NCBI Taxonomy" id="44386"/>
    <lineage>
        <taxon>Eukaryota</taxon>
        <taxon>Metazoa</taxon>
        <taxon>Ecdysozoa</taxon>
        <taxon>Arthropoda</taxon>
        <taxon>Chelicerata</taxon>
        <taxon>Arachnida</taxon>
        <taxon>Acari</taxon>
        <taxon>Parasitiformes</taxon>
        <taxon>Ixodida</taxon>
        <taxon>Ixodoidea</taxon>
        <taxon>Ixodidae</taxon>
        <taxon>Haemaphysalinae</taxon>
        <taxon>Haemaphysalis</taxon>
    </lineage>
</organism>
<comment type="caution">
    <text evidence="9">The sequence shown here is derived from an EMBL/GenBank/DDBJ whole genome shotgun (WGS) entry which is preliminary data.</text>
</comment>
<dbReference type="VEuPathDB" id="VectorBase:HLOH_046713"/>
<dbReference type="PANTHER" id="PTHR12801:SF82">
    <property type="entry name" value="RNA EXONUCLEASE 5"/>
    <property type="match status" value="1"/>
</dbReference>
<feature type="region of interest" description="Disordered" evidence="7">
    <location>
        <begin position="1"/>
        <end position="25"/>
    </location>
</feature>
<keyword evidence="4" id="KW-0378">Hydrolase</keyword>
<dbReference type="GO" id="GO:0003676">
    <property type="term" value="F:nucleic acid binding"/>
    <property type="evidence" value="ECO:0007669"/>
    <property type="project" value="InterPro"/>
</dbReference>
<dbReference type="GO" id="GO:0004527">
    <property type="term" value="F:exonuclease activity"/>
    <property type="evidence" value="ECO:0007669"/>
    <property type="project" value="UniProtKB-KW"/>
</dbReference>
<dbReference type="EMBL" id="JABSTR010000011">
    <property type="protein sequence ID" value="KAH9381296.1"/>
    <property type="molecule type" value="Genomic_DNA"/>
</dbReference>
<dbReference type="Proteomes" id="UP000821853">
    <property type="component" value="Chromosome 9"/>
</dbReference>
<name>A0A9J6H2T9_HAELO</name>
<gene>
    <name evidence="9" type="ORF">HPB48_003277</name>
</gene>
<feature type="compositionally biased region" description="Basic and acidic residues" evidence="7">
    <location>
        <begin position="1"/>
        <end position="10"/>
    </location>
</feature>
<dbReference type="GO" id="GO:0005634">
    <property type="term" value="C:nucleus"/>
    <property type="evidence" value="ECO:0007669"/>
    <property type="project" value="UniProtKB-SubCell"/>
</dbReference>
<evidence type="ECO:0000256" key="5">
    <source>
        <dbReference type="ARBA" id="ARBA00022839"/>
    </source>
</evidence>
<keyword evidence="6" id="KW-0539">Nucleus</keyword>
<keyword evidence="3" id="KW-0540">Nuclease</keyword>
<dbReference type="FunFam" id="3.30.420.10:FF:000019">
    <property type="entry name" value="RNA exonuclease NEF-sp"/>
    <property type="match status" value="1"/>
</dbReference>
<keyword evidence="10" id="KW-1185">Reference proteome</keyword>
<keyword evidence="5" id="KW-0269">Exonuclease</keyword>
<evidence type="ECO:0000256" key="4">
    <source>
        <dbReference type="ARBA" id="ARBA00022801"/>
    </source>
</evidence>